<organism evidence="1 2">
    <name type="scientific">Candidatus Woesebacteria bacterium GW2011_GWB1_33_22</name>
    <dbReference type="NCBI Taxonomy" id="1618566"/>
    <lineage>
        <taxon>Bacteria</taxon>
        <taxon>Candidatus Woeseibacteriota</taxon>
    </lineage>
</organism>
<gene>
    <name evidence="1" type="ORF">UR35_C0001G0096</name>
</gene>
<comment type="caution">
    <text evidence="1">The sequence shown here is derived from an EMBL/GenBank/DDBJ whole genome shotgun (WGS) entry which is preliminary data.</text>
</comment>
<evidence type="ECO:0000313" key="1">
    <source>
        <dbReference type="EMBL" id="KKP45499.1"/>
    </source>
</evidence>
<sequence>MKKVKKCDFQIEGEWGSRHQLCSCVGKEGEEGNCLKQQIAEGKVKLVKGHGPYDEVCEGRCLQEQIKRRTQEG</sequence>
<reference evidence="1 2" key="1">
    <citation type="journal article" date="2015" name="Nature">
        <title>rRNA introns, odd ribosomes, and small enigmatic genomes across a large radiation of phyla.</title>
        <authorList>
            <person name="Brown C.T."/>
            <person name="Hug L.A."/>
            <person name="Thomas B.C."/>
            <person name="Sharon I."/>
            <person name="Castelle C.J."/>
            <person name="Singh A."/>
            <person name="Wilkins M.J."/>
            <person name="Williams K.H."/>
            <person name="Banfield J.F."/>
        </authorList>
    </citation>
    <scope>NUCLEOTIDE SEQUENCE [LARGE SCALE GENOMIC DNA]</scope>
</reference>
<dbReference type="STRING" id="1618566.UR35_C0001G0096"/>
<name>A0A0F9ZMS7_9BACT</name>
<dbReference type="AlphaFoldDB" id="A0A0F9ZMS7"/>
<accession>A0A0F9ZMS7</accession>
<evidence type="ECO:0000313" key="2">
    <source>
        <dbReference type="Proteomes" id="UP000034778"/>
    </source>
</evidence>
<dbReference type="EMBL" id="LBOW01000001">
    <property type="protein sequence ID" value="KKP45499.1"/>
    <property type="molecule type" value="Genomic_DNA"/>
</dbReference>
<protein>
    <submittedName>
        <fullName evidence="1">Uncharacterized protein</fullName>
    </submittedName>
</protein>
<dbReference type="Proteomes" id="UP000034778">
    <property type="component" value="Unassembled WGS sequence"/>
</dbReference>
<proteinExistence type="predicted"/>